<dbReference type="InterPro" id="IPR029054">
    <property type="entry name" value="dUTPase-like"/>
</dbReference>
<keyword evidence="4 14" id="KW-0436">Ligase</keyword>
<evidence type="ECO:0000256" key="1">
    <source>
        <dbReference type="ARBA" id="ARBA00005142"/>
    </source>
</evidence>
<dbReference type="NCBIfam" id="TIGR00576">
    <property type="entry name" value="dut"/>
    <property type="match status" value="1"/>
</dbReference>
<evidence type="ECO:0000256" key="12">
    <source>
        <dbReference type="ARBA" id="ARBA00049339"/>
    </source>
</evidence>
<dbReference type="Pfam" id="PF00750">
    <property type="entry name" value="tRNA-synt_1d"/>
    <property type="match status" value="1"/>
</dbReference>
<dbReference type="GO" id="GO:0005737">
    <property type="term" value="C:cytoplasm"/>
    <property type="evidence" value="ECO:0007669"/>
    <property type="project" value="InterPro"/>
</dbReference>
<comment type="similarity">
    <text evidence="2">Belongs to the class-I aminoacyl-tRNA synthetase family.</text>
</comment>
<dbReference type="PROSITE" id="PS51831">
    <property type="entry name" value="HD"/>
    <property type="match status" value="1"/>
</dbReference>
<dbReference type="HAMAP" id="MF_00116">
    <property type="entry name" value="dUTPase_bact"/>
    <property type="match status" value="1"/>
</dbReference>
<evidence type="ECO:0000256" key="10">
    <source>
        <dbReference type="ARBA" id="ARBA00023146"/>
    </source>
</evidence>
<dbReference type="InterPro" id="IPR033704">
    <property type="entry name" value="dUTPase_trimeric"/>
</dbReference>
<dbReference type="GO" id="GO:0046081">
    <property type="term" value="P:dUTP catabolic process"/>
    <property type="evidence" value="ECO:0007669"/>
    <property type="project" value="InterPro"/>
</dbReference>
<dbReference type="InterPro" id="IPR001412">
    <property type="entry name" value="aa-tRNA-synth_I_CS"/>
</dbReference>
<keyword evidence="10" id="KW-0030">Aminoacyl-tRNA synthetase</keyword>
<dbReference type="InterPro" id="IPR014729">
    <property type="entry name" value="Rossmann-like_a/b/a_fold"/>
</dbReference>
<proteinExistence type="inferred from homology"/>
<dbReference type="InterPro" id="IPR023023">
    <property type="entry name" value="dNTPase_2"/>
</dbReference>
<keyword evidence="15" id="KW-1185">Reference proteome</keyword>
<dbReference type="NCBIfam" id="TIGR01353">
    <property type="entry name" value="dGTP_triPase"/>
    <property type="match status" value="1"/>
</dbReference>
<dbReference type="NCBIfam" id="NF001862">
    <property type="entry name" value="PRK00601.1"/>
    <property type="match status" value="1"/>
</dbReference>
<dbReference type="Pfam" id="PF01966">
    <property type="entry name" value="HD"/>
    <property type="match status" value="1"/>
</dbReference>
<reference evidence="14" key="1">
    <citation type="submission" date="2022-07" db="EMBL/GenBank/DDBJ databases">
        <authorList>
            <person name="Trinca V."/>
            <person name="Uliana J.V.C."/>
            <person name="Torres T.T."/>
            <person name="Ward R.J."/>
            <person name="Monesi N."/>
        </authorList>
    </citation>
    <scope>NUCLEOTIDE SEQUENCE</scope>
    <source>
        <strain evidence="14">HSMRA1968</strain>
        <tissue evidence="14">Whole embryos</tissue>
    </source>
</reference>
<dbReference type="GO" id="GO:0000287">
    <property type="term" value="F:magnesium ion binding"/>
    <property type="evidence" value="ECO:0007669"/>
    <property type="project" value="InterPro"/>
</dbReference>
<feature type="domain" description="HD" evidence="13">
    <location>
        <begin position="62"/>
        <end position="198"/>
    </location>
</feature>
<evidence type="ECO:0000256" key="9">
    <source>
        <dbReference type="ARBA" id="ARBA00023080"/>
    </source>
</evidence>
<dbReference type="GO" id="GO:0016793">
    <property type="term" value="F:triphosphoric monoester hydrolase activity"/>
    <property type="evidence" value="ECO:0007669"/>
    <property type="project" value="InterPro"/>
</dbReference>
<dbReference type="InterPro" id="IPR005148">
    <property type="entry name" value="Arg-tRNA-synth_N"/>
</dbReference>
<dbReference type="AlphaFoldDB" id="A0A9Q0S5J2"/>
<evidence type="ECO:0000256" key="4">
    <source>
        <dbReference type="ARBA" id="ARBA00022598"/>
    </source>
</evidence>
<dbReference type="OrthoDB" id="6732233at2759"/>
<evidence type="ECO:0000313" key="14">
    <source>
        <dbReference type="EMBL" id="KAJ6644858.1"/>
    </source>
</evidence>
<dbReference type="SMART" id="SM01016">
    <property type="entry name" value="Arg_tRNA_synt_N"/>
    <property type="match status" value="1"/>
</dbReference>
<dbReference type="Pfam" id="PF05746">
    <property type="entry name" value="DALR_1"/>
    <property type="match status" value="1"/>
</dbReference>
<dbReference type="SMART" id="SM00471">
    <property type="entry name" value="HDc"/>
    <property type="match status" value="1"/>
</dbReference>
<dbReference type="CDD" id="cd00671">
    <property type="entry name" value="ArgRS_core"/>
    <property type="match status" value="1"/>
</dbReference>
<dbReference type="SUPFAM" id="SSF51283">
    <property type="entry name" value="dUTPase-like"/>
    <property type="match status" value="1"/>
</dbReference>
<evidence type="ECO:0000256" key="6">
    <source>
        <dbReference type="ARBA" id="ARBA00022801"/>
    </source>
</evidence>
<dbReference type="HAMAP" id="MF_01212">
    <property type="entry name" value="dGTPase_type2"/>
    <property type="match status" value="1"/>
</dbReference>
<evidence type="ECO:0000256" key="7">
    <source>
        <dbReference type="ARBA" id="ARBA00022840"/>
    </source>
</evidence>
<organism evidence="14 15">
    <name type="scientific">Pseudolycoriella hygida</name>
    <dbReference type="NCBI Taxonomy" id="35572"/>
    <lineage>
        <taxon>Eukaryota</taxon>
        <taxon>Metazoa</taxon>
        <taxon>Ecdysozoa</taxon>
        <taxon>Arthropoda</taxon>
        <taxon>Hexapoda</taxon>
        <taxon>Insecta</taxon>
        <taxon>Pterygota</taxon>
        <taxon>Neoptera</taxon>
        <taxon>Endopterygota</taxon>
        <taxon>Diptera</taxon>
        <taxon>Nematocera</taxon>
        <taxon>Sciaroidea</taxon>
        <taxon>Sciaridae</taxon>
        <taxon>Pseudolycoriella</taxon>
    </lineage>
</organism>
<evidence type="ECO:0000256" key="8">
    <source>
        <dbReference type="ARBA" id="ARBA00022917"/>
    </source>
</evidence>
<dbReference type="SUPFAM" id="SSF109604">
    <property type="entry name" value="HD-domain/PDEase-like"/>
    <property type="match status" value="1"/>
</dbReference>
<evidence type="ECO:0000256" key="2">
    <source>
        <dbReference type="ARBA" id="ARBA00005594"/>
    </source>
</evidence>
<dbReference type="Gene3D" id="1.10.730.10">
    <property type="entry name" value="Isoleucyl-tRNA Synthetase, Domain 1"/>
    <property type="match status" value="1"/>
</dbReference>
<evidence type="ECO:0000256" key="3">
    <source>
        <dbReference type="ARBA" id="ARBA00012837"/>
    </source>
</evidence>
<dbReference type="InterPro" id="IPR003607">
    <property type="entry name" value="HD/PDEase_dom"/>
</dbReference>
<evidence type="ECO:0000313" key="15">
    <source>
        <dbReference type="Proteomes" id="UP001151699"/>
    </source>
</evidence>
<dbReference type="Gene3D" id="3.40.50.620">
    <property type="entry name" value="HUPs"/>
    <property type="match status" value="1"/>
</dbReference>
<dbReference type="InterPro" id="IPR006261">
    <property type="entry name" value="dGTPase"/>
</dbReference>
<comment type="catalytic activity">
    <reaction evidence="12">
        <text>tRNA(Arg) + L-arginine + ATP = L-arginyl-tRNA(Arg) + AMP + diphosphate</text>
        <dbReference type="Rhea" id="RHEA:20301"/>
        <dbReference type="Rhea" id="RHEA-COMP:9658"/>
        <dbReference type="Rhea" id="RHEA-COMP:9673"/>
        <dbReference type="ChEBI" id="CHEBI:30616"/>
        <dbReference type="ChEBI" id="CHEBI:32682"/>
        <dbReference type="ChEBI" id="CHEBI:33019"/>
        <dbReference type="ChEBI" id="CHEBI:78442"/>
        <dbReference type="ChEBI" id="CHEBI:78513"/>
        <dbReference type="ChEBI" id="CHEBI:456215"/>
        <dbReference type="EC" id="6.1.1.19"/>
    </reaction>
</comment>
<dbReference type="CDD" id="cd00077">
    <property type="entry name" value="HDc"/>
    <property type="match status" value="1"/>
</dbReference>
<dbReference type="HAMAP" id="MF_00123">
    <property type="entry name" value="Arg_tRNA_synth"/>
    <property type="match status" value="1"/>
</dbReference>
<dbReference type="PANTHER" id="PTHR11956:SF5">
    <property type="entry name" value="ARGININE--TRNA LIGASE, CYTOPLASMIC"/>
    <property type="match status" value="1"/>
</dbReference>
<dbReference type="Gene3D" id="2.70.40.10">
    <property type="match status" value="1"/>
</dbReference>
<comment type="pathway">
    <text evidence="1">Pyrimidine metabolism; dUMP biosynthesis; dUMP from dCTP (dUTP route): step 2/2.</text>
</comment>
<dbReference type="EMBL" id="WJQU01000001">
    <property type="protein sequence ID" value="KAJ6644858.1"/>
    <property type="molecule type" value="Genomic_DNA"/>
</dbReference>
<gene>
    <name evidence="14" type="primary">argS</name>
    <name evidence="14" type="ORF">Bhyg_00053</name>
</gene>
<keyword evidence="6" id="KW-0378">Hydrolase</keyword>
<dbReference type="InterPro" id="IPR035684">
    <property type="entry name" value="ArgRS_core"/>
</dbReference>
<dbReference type="GO" id="GO:0004814">
    <property type="term" value="F:arginine-tRNA ligase activity"/>
    <property type="evidence" value="ECO:0007669"/>
    <property type="project" value="UniProtKB-EC"/>
</dbReference>
<accession>A0A9Q0S5J2</accession>
<dbReference type="SUPFAM" id="SSF52374">
    <property type="entry name" value="Nucleotidylyl transferase"/>
    <property type="match status" value="1"/>
</dbReference>
<dbReference type="GO" id="GO:0005524">
    <property type="term" value="F:ATP binding"/>
    <property type="evidence" value="ECO:0007669"/>
    <property type="project" value="UniProtKB-KW"/>
</dbReference>
<dbReference type="InterPro" id="IPR001278">
    <property type="entry name" value="Arg-tRNA-ligase"/>
</dbReference>
<dbReference type="Pfam" id="PF03485">
    <property type="entry name" value="Arg_tRNA_synt_N"/>
    <property type="match status" value="1"/>
</dbReference>
<dbReference type="GO" id="GO:0004170">
    <property type="term" value="F:dUTP diphosphatase activity"/>
    <property type="evidence" value="ECO:0007669"/>
    <property type="project" value="InterPro"/>
</dbReference>
<dbReference type="GO" id="GO:0006420">
    <property type="term" value="P:arginyl-tRNA aminoacylation"/>
    <property type="evidence" value="ECO:0007669"/>
    <property type="project" value="InterPro"/>
</dbReference>
<name>A0A9Q0S5J2_9DIPT</name>
<dbReference type="Proteomes" id="UP001151699">
    <property type="component" value="Chromosome A"/>
</dbReference>
<dbReference type="InterPro" id="IPR008181">
    <property type="entry name" value="dUTPase"/>
</dbReference>
<evidence type="ECO:0000256" key="5">
    <source>
        <dbReference type="ARBA" id="ARBA00022741"/>
    </source>
</evidence>
<keyword evidence="8" id="KW-0648">Protein biosynthesis</keyword>
<dbReference type="Pfam" id="PF00692">
    <property type="entry name" value="dUTPase"/>
    <property type="match status" value="1"/>
</dbReference>
<keyword evidence="5" id="KW-0547">Nucleotide-binding</keyword>
<protein>
    <recommendedName>
        <fullName evidence="3">arginine--tRNA ligase</fullName>
        <ecNumber evidence="3">6.1.1.19</ecNumber>
    </recommendedName>
    <alternativeName>
        <fullName evidence="11">Arginyl-tRNA synthetase</fullName>
    </alternativeName>
</protein>
<dbReference type="InterPro" id="IPR036695">
    <property type="entry name" value="Arg-tRNA-synth_N_sf"/>
</dbReference>
<dbReference type="EC" id="6.1.1.19" evidence="3"/>
<dbReference type="NCBIfam" id="TIGR00456">
    <property type="entry name" value="argS"/>
    <property type="match status" value="1"/>
</dbReference>
<dbReference type="InterPro" id="IPR008909">
    <property type="entry name" value="DALR_anticod-bd"/>
</dbReference>
<evidence type="ECO:0000256" key="11">
    <source>
        <dbReference type="ARBA" id="ARBA00033033"/>
    </source>
</evidence>
<keyword evidence="9" id="KW-0546">Nucleotide metabolism</keyword>
<evidence type="ECO:0000259" key="13">
    <source>
        <dbReference type="PROSITE" id="PS51831"/>
    </source>
</evidence>
<dbReference type="CDD" id="cd07557">
    <property type="entry name" value="trimeric_dUTPase"/>
    <property type="match status" value="1"/>
</dbReference>
<dbReference type="Gene3D" id="1.10.3210.10">
    <property type="entry name" value="Hypothetical protein af1432"/>
    <property type="match status" value="1"/>
</dbReference>
<dbReference type="InterPro" id="IPR036157">
    <property type="entry name" value="dUTPase-like_sf"/>
</dbReference>
<keyword evidence="7" id="KW-0067">ATP-binding</keyword>
<dbReference type="PROSITE" id="PS00178">
    <property type="entry name" value="AA_TRNA_LIGASE_I"/>
    <property type="match status" value="1"/>
</dbReference>
<dbReference type="GO" id="GO:0006226">
    <property type="term" value="P:dUMP biosynthetic process"/>
    <property type="evidence" value="ECO:0007669"/>
    <property type="project" value="InterPro"/>
</dbReference>
<dbReference type="SUPFAM" id="SSF55190">
    <property type="entry name" value="Arginyl-tRNA synthetase (ArgRS), N-terminal 'additional' domain"/>
    <property type="match status" value="1"/>
</dbReference>
<dbReference type="PANTHER" id="PTHR11956">
    <property type="entry name" value="ARGINYL-TRNA SYNTHETASE"/>
    <property type="match status" value="1"/>
</dbReference>
<sequence>MLAAYACDPSNTRGRLYKEQPTSYRNEFERDRDRIIHSKSFRRLQYKTQVFINHEGDHYRNRLTHSIEVATVARSISNTLNLSSDLAEVVALAHDLGHTPFGHAGEVALNECMKNFGGFSHNAHSLKILTKLEKRYAAYDGLNLTWEVLEGIVKHNGPVRTNIPDYVLEYNRQNDLDLSNYSSAEAQIASLADDISYISHDLEDSIGAKIIDFNHLSEIKFIDQYISTIKSQFREITSSRLIYEVVRTAIEIPKDNLNGDLASNIAMIIAAKQGGNPREIALKFKEILSSLPYIASIEVAGPGFINFTLKADYWHSAIQDILLDKEDFFKVNVGNNHKVNLEYVSANPTGPLHIGHARCAVYGDALARVLESTGYQVTKEYYVNDAGSQIDNLAKTVMFRYKEALTGEKMLLPEDFYPGEYLIDVGKDLVEKFGNKLLEMPESECYEIVKKLTVDKMLELIKADLKDLDIEHQVFFSEKSLHDNGKIDEVVDLLTVKGLIYEGQLPPPKGKIDKDWSAQTQKLFKATNFGDSQDRSIQKADGSWTYFAADLAYTKDKIDRGADLLIYILGADHSGYVKRIEAIVKALEEERVKVDVKICHLVNFIHNGQSVKMSKRKGNFTSVNDVTKEVGKDIIRFMMLTRKNDVPLDFDLVKVKEQSKENPIFYVQYAYVRTISILAKAKENMSEAYSKFLENEYNLSLLSTEEEIEMIKLLASWPKVIEGAAKYFEPHRVAFYLVTLASKFHALWNFGKENNDYRFLIETDIELTAARLGLARAIQKIIRIGFDIIGKKKNSKQVVLQPEPEKPLNILTPKVVENEKFDSIEEIMDSIEGQDKTSNKSCNKDKDKEEDLDILYQDLMGEKKSSASTTKAPVSKDNLPQVGLNIIKVTEKRQGPNDKQLLNHTKRNYYKIQFASVKTELVANQELERIKKKYAKIFNKIPLTVRKMRSEKDHAVDILPTYATEKSSGMDLIAANIEPIIIKPQEVQLIPTGICIALPDYLEAQIRPRSGLALKHGITVLNSPGTIDSDYRGEIKVILINHFAEIFTITRGMKIAQMVVAKYEQILWHEVYNLDETARGEGGFGSTGKF</sequence>
<dbReference type="InterPro" id="IPR009080">
    <property type="entry name" value="tRNAsynth_Ia_anticodon-bd"/>
</dbReference>
<dbReference type="PRINTS" id="PR01038">
    <property type="entry name" value="TRNASYNTHARG"/>
</dbReference>
<comment type="caution">
    <text evidence="14">The sequence shown here is derived from an EMBL/GenBank/DDBJ whole genome shotgun (WGS) entry which is preliminary data.</text>
</comment>
<dbReference type="InterPro" id="IPR006674">
    <property type="entry name" value="HD_domain"/>
</dbReference>
<dbReference type="SUPFAM" id="SSF47323">
    <property type="entry name" value="Anticodon-binding domain of a subclass of class I aminoacyl-tRNA synthetases"/>
    <property type="match status" value="1"/>
</dbReference>
<dbReference type="SMART" id="SM00836">
    <property type="entry name" value="DALR_1"/>
    <property type="match status" value="1"/>
</dbReference>